<evidence type="ECO:0000313" key="2">
    <source>
        <dbReference type="Proteomes" id="UP001281147"/>
    </source>
</evidence>
<dbReference type="Proteomes" id="UP001281147">
    <property type="component" value="Unassembled WGS sequence"/>
</dbReference>
<organism evidence="1 2">
    <name type="scientific">Vermiconidia calcicola</name>
    <dbReference type="NCBI Taxonomy" id="1690605"/>
    <lineage>
        <taxon>Eukaryota</taxon>
        <taxon>Fungi</taxon>
        <taxon>Dikarya</taxon>
        <taxon>Ascomycota</taxon>
        <taxon>Pezizomycotina</taxon>
        <taxon>Dothideomycetes</taxon>
        <taxon>Dothideomycetidae</taxon>
        <taxon>Mycosphaerellales</taxon>
        <taxon>Extremaceae</taxon>
        <taxon>Vermiconidia</taxon>
    </lineage>
</organism>
<reference evidence="1" key="1">
    <citation type="submission" date="2023-07" db="EMBL/GenBank/DDBJ databases">
        <title>Black Yeasts Isolated from many extreme environments.</title>
        <authorList>
            <person name="Coleine C."/>
            <person name="Stajich J.E."/>
            <person name="Selbmann L."/>
        </authorList>
    </citation>
    <scope>NUCLEOTIDE SEQUENCE</scope>
    <source>
        <strain evidence="1">CCFEE 5714</strain>
    </source>
</reference>
<accession>A0ACC3NKB2</accession>
<keyword evidence="2" id="KW-1185">Reference proteome</keyword>
<evidence type="ECO:0000313" key="1">
    <source>
        <dbReference type="EMBL" id="KAK3718567.1"/>
    </source>
</evidence>
<proteinExistence type="predicted"/>
<dbReference type="EMBL" id="JAUTXU010000031">
    <property type="protein sequence ID" value="KAK3718567.1"/>
    <property type="molecule type" value="Genomic_DNA"/>
</dbReference>
<comment type="caution">
    <text evidence="1">The sequence shown here is derived from an EMBL/GenBank/DDBJ whole genome shotgun (WGS) entry which is preliminary data.</text>
</comment>
<gene>
    <name evidence="1" type="ORF">LTR37_005071</name>
</gene>
<sequence length="471" mass="51211">MPSANPAKTGPPTAQSINSIDSVLATPPAKPAGRPLAKLRPSWIGPPRSTTPGATAMKQHVIVEYSSPGLQPPVYIFTSLSDPQWDAVEMQAEKMGNAEYRFFRTFDVEEGEYQYKFRLGPGDWWVCDESKPTVDDGAGNKNNLLVTKAPHSKAEMPVSERNDKKIVPSPAVPKPAAISLSKTAPHAHAVETPAADEVMAPAPLLKHETFAPHSKQPSSDVDDEYVSDDDEGYDSVHTPPLLRHESLVPSSAEQTHAPLFRHESIALGYNHHEQPAARMTPTKKSRRTSPASSIPDEADPNDPTLERFPTDHAGIIEKIHRTSLALAADETTDDAELDSPLSQAMSETSISVPSLPSVREADDKELEKVREMEEEEYEREEASGEEMDPLKPSAPITPPLTPKEPEDDDFKPKVGKPELITIEKKVVAGIGNQRRGNFKMVLEKLGGRGNAIAIAVGLLVIAAGVASMQLR</sequence>
<protein>
    <submittedName>
        <fullName evidence="1">Uncharacterized protein</fullName>
    </submittedName>
</protein>
<name>A0ACC3NKB2_9PEZI</name>